<dbReference type="Proteomes" id="UP000613512">
    <property type="component" value="Unassembled WGS sequence"/>
</dbReference>
<dbReference type="SUPFAM" id="SSF48452">
    <property type="entry name" value="TPR-like"/>
    <property type="match status" value="1"/>
</dbReference>
<gene>
    <name evidence="1" type="primary">ysoA</name>
    <name evidence="1" type="ORF">GCM10008025_31290</name>
</gene>
<comment type="caution">
    <text evidence="1">The sequence shown here is derived from an EMBL/GenBank/DDBJ whole genome shotgun (WGS) entry which is preliminary data.</text>
</comment>
<accession>A0A916S8K0</accession>
<reference evidence="1" key="1">
    <citation type="journal article" date="2014" name="Int. J. Syst. Evol. Microbiol.">
        <title>Complete genome sequence of Corynebacterium casei LMG S-19264T (=DSM 44701T), isolated from a smear-ripened cheese.</title>
        <authorList>
            <consortium name="US DOE Joint Genome Institute (JGI-PGF)"/>
            <person name="Walter F."/>
            <person name="Albersmeier A."/>
            <person name="Kalinowski J."/>
            <person name="Ruckert C."/>
        </authorList>
    </citation>
    <scope>NUCLEOTIDE SEQUENCE</scope>
    <source>
        <strain evidence="1">CGMCC 1.12408</strain>
    </source>
</reference>
<organism evidence="1 2">
    <name type="scientific">Ornithinibacillus halotolerans</name>
    <dbReference type="NCBI Taxonomy" id="1274357"/>
    <lineage>
        <taxon>Bacteria</taxon>
        <taxon>Bacillati</taxon>
        <taxon>Bacillota</taxon>
        <taxon>Bacilli</taxon>
        <taxon>Bacillales</taxon>
        <taxon>Bacillaceae</taxon>
        <taxon>Ornithinibacillus</taxon>
    </lineage>
</organism>
<dbReference type="Gene3D" id="1.25.40.10">
    <property type="entry name" value="Tetratricopeptide repeat domain"/>
    <property type="match status" value="1"/>
</dbReference>
<dbReference type="AlphaFoldDB" id="A0A916S8K0"/>
<dbReference type="InterPro" id="IPR011990">
    <property type="entry name" value="TPR-like_helical_dom_sf"/>
</dbReference>
<reference evidence="1" key="2">
    <citation type="submission" date="2020-09" db="EMBL/GenBank/DDBJ databases">
        <authorList>
            <person name="Sun Q."/>
            <person name="Zhou Y."/>
        </authorList>
    </citation>
    <scope>NUCLEOTIDE SEQUENCE</scope>
    <source>
        <strain evidence="1">CGMCC 1.12408</strain>
    </source>
</reference>
<evidence type="ECO:0000313" key="1">
    <source>
        <dbReference type="EMBL" id="GGA86082.1"/>
    </source>
</evidence>
<evidence type="ECO:0000313" key="2">
    <source>
        <dbReference type="Proteomes" id="UP000613512"/>
    </source>
</evidence>
<name>A0A916S8K0_9BACI</name>
<protein>
    <submittedName>
        <fullName evidence="1">TPR repeat-containing protein YsoA</fullName>
    </submittedName>
</protein>
<dbReference type="EMBL" id="BMEY01000019">
    <property type="protein sequence ID" value="GGA86082.1"/>
    <property type="molecule type" value="Genomic_DNA"/>
</dbReference>
<keyword evidence="2" id="KW-1185">Reference proteome</keyword>
<dbReference type="SUPFAM" id="SSF116965">
    <property type="entry name" value="Hypothetical protein MPN330"/>
    <property type="match status" value="1"/>
</dbReference>
<dbReference type="Pfam" id="PF14559">
    <property type="entry name" value="TPR_19"/>
    <property type="match status" value="1"/>
</dbReference>
<dbReference type="RefSeq" id="WP_188385619.1">
    <property type="nucleotide sequence ID" value="NZ_BMEY01000019.1"/>
</dbReference>
<proteinExistence type="predicted"/>
<sequence length="323" mass="38542">MDENIIMFPRWESNLKEESFYHIQEKQYEEALEKLNKLLQFSKNDHEILIGKLMCLMELYRYQEAEELCEEIISDKNNKHYYHYLHMYFTILFQTNKYELLMERLEDELHSKGLPELLREQFLQLYNMSKTMVTEIDDKKSSMYVDELLAAIQQSNYDKQWQSIMNLQTVMKELDERIIPVLNEAEVHPVIKTELLFILANHNYSKMVNVHKFGQELQVIPINLSKIQTHPTYVAVINIIKDVEQSNPTLYNFLERLLYRYLYVLFPIIPPFDNAGDIARSLLRIGDELFQQTTNALSNHAKVDQYLNDILNCEQLYLSIIHE</sequence>